<feature type="compositionally biased region" description="Basic and acidic residues" evidence="2">
    <location>
        <begin position="170"/>
        <end position="191"/>
    </location>
</feature>
<keyword evidence="1" id="KW-0175">Coiled coil</keyword>
<feature type="compositionally biased region" description="Acidic residues" evidence="2">
    <location>
        <begin position="192"/>
        <end position="204"/>
    </location>
</feature>
<feature type="coiled-coil region" evidence="1">
    <location>
        <begin position="142"/>
        <end position="169"/>
    </location>
</feature>
<keyword evidence="4" id="KW-1185">Reference proteome</keyword>
<evidence type="ECO:0000313" key="4">
    <source>
        <dbReference type="Proteomes" id="UP001296943"/>
    </source>
</evidence>
<dbReference type="EMBL" id="JAFBDR010000031">
    <property type="protein sequence ID" value="MBM7573341.1"/>
    <property type="molecule type" value="Genomic_DNA"/>
</dbReference>
<evidence type="ECO:0000313" key="3">
    <source>
        <dbReference type="EMBL" id="MBM7573341.1"/>
    </source>
</evidence>
<reference evidence="3 4" key="1">
    <citation type="submission" date="2021-01" db="EMBL/GenBank/DDBJ databases">
        <title>Genomic Encyclopedia of Type Strains, Phase IV (KMG-IV): sequencing the most valuable type-strain genomes for metagenomic binning, comparative biology and taxonomic classification.</title>
        <authorList>
            <person name="Goeker M."/>
        </authorList>
    </citation>
    <scope>NUCLEOTIDE SEQUENCE [LARGE SCALE GENOMIC DNA]</scope>
    <source>
        <strain evidence="3 4">DSM 23711</strain>
    </source>
</reference>
<gene>
    <name evidence="3" type="ORF">JOC48_003903</name>
</gene>
<evidence type="ECO:0000256" key="2">
    <source>
        <dbReference type="SAM" id="MobiDB-lite"/>
    </source>
</evidence>
<evidence type="ECO:0000256" key="1">
    <source>
        <dbReference type="SAM" id="Coils"/>
    </source>
</evidence>
<sequence>MEILFNQVENNVEKEFENVQSSILILTTQLQMEDVNYLSLMTEGKDLSMKMVVRIPSSKNINSVPEVDAITQLEQTGVEIRFLEALQTNACLFDDEKLYLDSGYEAEDQEPKNIVVKKELSSDEVKQIYKKFWEPANNLSDFKNLEEDLKKLREKYNKLKAEWKESKLELTSSSKKDKKDKESEQKELDKNEESEEDGSTEDEDKSMNEDRDKKEEKQPSDQANKQEDKEAEEKSSAKKEEKNSDEKQLTMEEAKLIFADLKQKGTIEAYEKVGESAFNIDGKYIVAILSSKVDKDVDGFRFQITKDIAEQLRSREIDGLVLVLGTSTKFVCLPTPFVLDKMIKKSYRNDDGNWSCLIREVVEELMLSMDSNQHKRDVPVGQYKDELHFRIKGIKI</sequence>
<feature type="region of interest" description="Disordered" evidence="2">
    <location>
        <begin position="170"/>
        <end position="247"/>
    </location>
</feature>
<protein>
    <submittedName>
        <fullName evidence="3">Uncharacterized protein</fullName>
    </submittedName>
</protein>
<dbReference type="Proteomes" id="UP001296943">
    <property type="component" value="Unassembled WGS sequence"/>
</dbReference>
<accession>A0ABS2N5C6</accession>
<feature type="compositionally biased region" description="Basic and acidic residues" evidence="2">
    <location>
        <begin position="205"/>
        <end position="247"/>
    </location>
</feature>
<dbReference type="RefSeq" id="WP_204501992.1">
    <property type="nucleotide sequence ID" value="NZ_JAFBDR010000031.1"/>
</dbReference>
<organism evidence="3 4">
    <name type="scientific">Aquibacillus albus</name>
    <dbReference type="NCBI Taxonomy" id="1168171"/>
    <lineage>
        <taxon>Bacteria</taxon>
        <taxon>Bacillati</taxon>
        <taxon>Bacillota</taxon>
        <taxon>Bacilli</taxon>
        <taxon>Bacillales</taxon>
        <taxon>Bacillaceae</taxon>
        <taxon>Aquibacillus</taxon>
    </lineage>
</organism>
<name>A0ABS2N5C6_9BACI</name>
<proteinExistence type="predicted"/>
<comment type="caution">
    <text evidence="3">The sequence shown here is derived from an EMBL/GenBank/DDBJ whole genome shotgun (WGS) entry which is preliminary data.</text>
</comment>